<dbReference type="GeneID" id="54993737"/>
<dbReference type="RefSeq" id="YP_009803177.1">
    <property type="nucleotide sequence ID" value="NC_047992.1"/>
</dbReference>
<accession>A0A2Z4QAY1</accession>
<organism evidence="1 2">
    <name type="scientific">Microbacterium phage Zeta1847</name>
    <dbReference type="NCBI Taxonomy" id="2201444"/>
    <lineage>
        <taxon>Viruses</taxon>
        <taxon>Duplodnaviria</taxon>
        <taxon>Heunggongvirae</taxon>
        <taxon>Uroviricota</taxon>
        <taxon>Caudoviricetes</taxon>
        <taxon>Casidaviridae</taxon>
        <taxon>Zetavirus</taxon>
        <taxon>Zetavirus zeta1847</taxon>
    </lineage>
</organism>
<dbReference type="KEGG" id="vg:54993737"/>
<protein>
    <submittedName>
        <fullName evidence="1">Uncharacterized protein</fullName>
    </submittedName>
</protein>
<reference evidence="2" key="1">
    <citation type="submission" date="2018-04" db="EMBL/GenBank/DDBJ databases">
        <authorList>
            <person name="Go L.Y."/>
            <person name="Mitchell J.A."/>
        </authorList>
    </citation>
    <scope>NUCLEOTIDE SEQUENCE [LARGE SCALE GENOMIC DNA]</scope>
</reference>
<evidence type="ECO:0000313" key="2">
    <source>
        <dbReference type="Proteomes" id="UP000251243"/>
    </source>
</evidence>
<name>A0A2Z4QAY1_9CAUD</name>
<gene>
    <name evidence="1" type="primary">54</name>
    <name evidence="1" type="ORF">SEA_ZETA1847_54</name>
</gene>
<dbReference type="EMBL" id="MH271320">
    <property type="protein sequence ID" value="AWY06688.1"/>
    <property type="molecule type" value="Genomic_DNA"/>
</dbReference>
<keyword evidence="2" id="KW-1185">Reference proteome</keyword>
<sequence length="133" mass="14357">MPHKLFGRAVRHHIADLRDFTPDRNPWNAAPDGFLLAPLAVAYQQATADVLEYLVDTYGPEDGARAFRNLLETHAELLPEPLTGIRADEPIAPQGGDGTVLRAAIMSRRDARAHAVARSAGVGLTTEPVEVIG</sequence>
<evidence type="ECO:0000313" key="1">
    <source>
        <dbReference type="EMBL" id="AWY06688.1"/>
    </source>
</evidence>
<dbReference type="Proteomes" id="UP000251243">
    <property type="component" value="Segment"/>
</dbReference>
<proteinExistence type="predicted"/>